<dbReference type="Gene3D" id="1.10.472.10">
    <property type="entry name" value="Cyclin-like"/>
    <property type="match status" value="2"/>
</dbReference>
<feature type="region of interest" description="Disordered" evidence="5">
    <location>
        <begin position="496"/>
        <end position="549"/>
    </location>
</feature>
<keyword evidence="2 4" id="KW-0195">Cyclin</keyword>
<evidence type="ECO:0000256" key="2">
    <source>
        <dbReference type="ARBA" id="ARBA00023127"/>
    </source>
</evidence>
<evidence type="ECO:0000256" key="4">
    <source>
        <dbReference type="RuleBase" id="RU000383"/>
    </source>
</evidence>
<feature type="domain" description="Cyclin-like" evidence="6">
    <location>
        <begin position="228"/>
        <end position="313"/>
    </location>
</feature>
<dbReference type="InterPro" id="IPR048258">
    <property type="entry name" value="Cyclins_cyclin-box"/>
</dbReference>
<accession>A0A1D1V9V3</accession>
<dbReference type="SUPFAM" id="SSF47954">
    <property type="entry name" value="Cyclin-like"/>
    <property type="match status" value="2"/>
</dbReference>
<proteinExistence type="inferred from homology"/>
<evidence type="ECO:0000313" key="7">
    <source>
        <dbReference type="EMBL" id="GAU98414.1"/>
    </source>
</evidence>
<dbReference type="InterPro" id="IPR013763">
    <property type="entry name" value="Cyclin-like_dom"/>
</dbReference>
<name>A0A1D1V9V3_RAMVA</name>
<protein>
    <recommendedName>
        <fullName evidence="6">Cyclin-like domain-containing protein</fullName>
    </recommendedName>
</protein>
<keyword evidence="3" id="KW-0131">Cell cycle</keyword>
<dbReference type="InterPro" id="IPR039361">
    <property type="entry name" value="Cyclin"/>
</dbReference>
<feature type="compositionally biased region" description="Polar residues" evidence="5">
    <location>
        <begin position="504"/>
        <end position="534"/>
    </location>
</feature>
<keyword evidence="8" id="KW-1185">Reference proteome</keyword>
<feature type="compositionally biased region" description="Basic and acidic residues" evidence="5">
    <location>
        <begin position="540"/>
        <end position="549"/>
    </location>
</feature>
<evidence type="ECO:0000256" key="1">
    <source>
        <dbReference type="ARBA" id="ARBA00022618"/>
    </source>
</evidence>
<dbReference type="GO" id="GO:0051301">
    <property type="term" value="P:cell division"/>
    <property type="evidence" value="ECO:0007669"/>
    <property type="project" value="UniProtKB-KW"/>
</dbReference>
<feature type="compositionally biased region" description="Low complexity" evidence="5">
    <location>
        <begin position="115"/>
        <end position="127"/>
    </location>
</feature>
<feature type="compositionally biased region" description="Low complexity" evidence="5">
    <location>
        <begin position="27"/>
        <end position="37"/>
    </location>
</feature>
<evidence type="ECO:0000256" key="5">
    <source>
        <dbReference type="SAM" id="MobiDB-lite"/>
    </source>
</evidence>
<feature type="region of interest" description="Disordered" evidence="5">
    <location>
        <begin position="97"/>
        <end position="142"/>
    </location>
</feature>
<dbReference type="AlphaFoldDB" id="A0A1D1V9V3"/>
<comment type="similarity">
    <text evidence="4">Belongs to the cyclin family.</text>
</comment>
<dbReference type="STRING" id="947166.A0A1D1V9V3"/>
<sequence>MEAAKCLFGCFLQPMERRHQAMKRGVSPSYSASPASSPRKRRGDSWLNLSIEDSEPDRDSGLDTFISDGSPYMQLHSPGLPAFLIATEELERDSPILKDLEKMSVHSRQEKERSNSQNATTASTSATKPTCRALQPASTNSKKKDNYVVGQSIIKVLDDDYHCEGKSVTHNAEFKIRRCYAADPDEQEHHHPERVFEDKENWPGYQKSHSYFDHHPELEADMRSILLEWLMEVCKAHYLQRKTYHMTLDYIDRFLTLTENLPKTLLQLLGVAALSIAAKIEEIFPPKLSELAYVTDDAHSKEEIKSMEKLIFAVLGTAFMPVTPGECVASYLQDAGITGTEARSTKRTENTKISQENQLPLELYSKICRLVDLAMLDADSLNFTYRQIAGAAIYLTEGGREIINVLIDTKNFQISSIVSCLRWMRPFADAEERMGPVRLSCPAKMHQVMWPHLQSHDFELDTFMEIMEQKRSRLEEDHSITEENILVDLAEVTMYGEDMPPPDQKSTTTPQRTPQSHVATNSLFFTPPDSQQRFIQAGQYDKRKSYSTS</sequence>
<dbReference type="Pfam" id="PF00134">
    <property type="entry name" value="Cyclin_N"/>
    <property type="match status" value="1"/>
</dbReference>
<keyword evidence="1" id="KW-0132">Cell division</keyword>
<dbReference type="InterPro" id="IPR006671">
    <property type="entry name" value="Cyclin_N"/>
</dbReference>
<feature type="compositionally biased region" description="Basic and acidic residues" evidence="5">
    <location>
        <begin position="97"/>
        <end position="114"/>
    </location>
</feature>
<evidence type="ECO:0000256" key="3">
    <source>
        <dbReference type="ARBA" id="ARBA00023306"/>
    </source>
</evidence>
<dbReference type="OrthoDB" id="5590282at2759"/>
<dbReference type="CDD" id="cd20520">
    <property type="entry name" value="CYCLIN_CCNE_rpt2"/>
    <property type="match status" value="1"/>
</dbReference>
<evidence type="ECO:0000259" key="6">
    <source>
        <dbReference type="SMART" id="SM00385"/>
    </source>
</evidence>
<dbReference type="Proteomes" id="UP000186922">
    <property type="component" value="Unassembled WGS sequence"/>
</dbReference>
<reference evidence="7 8" key="1">
    <citation type="journal article" date="2016" name="Nat. Commun.">
        <title>Extremotolerant tardigrade genome and improved radiotolerance of human cultured cells by tardigrade-unique protein.</title>
        <authorList>
            <person name="Hashimoto T."/>
            <person name="Horikawa D.D."/>
            <person name="Saito Y."/>
            <person name="Kuwahara H."/>
            <person name="Kozuka-Hata H."/>
            <person name="Shin-I T."/>
            <person name="Minakuchi Y."/>
            <person name="Ohishi K."/>
            <person name="Motoyama A."/>
            <person name="Aizu T."/>
            <person name="Enomoto A."/>
            <person name="Kondo K."/>
            <person name="Tanaka S."/>
            <person name="Hara Y."/>
            <person name="Koshikawa S."/>
            <person name="Sagara H."/>
            <person name="Miura T."/>
            <person name="Yokobori S."/>
            <person name="Miyagawa K."/>
            <person name="Suzuki Y."/>
            <person name="Kubo T."/>
            <person name="Oyama M."/>
            <person name="Kohara Y."/>
            <person name="Fujiyama A."/>
            <person name="Arakawa K."/>
            <person name="Katayama T."/>
            <person name="Toyoda A."/>
            <person name="Kunieda T."/>
        </authorList>
    </citation>
    <scope>NUCLEOTIDE SEQUENCE [LARGE SCALE GENOMIC DNA]</scope>
    <source>
        <strain evidence="7 8">YOKOZUNA-1</strain>
    </source>
</reference>
<dbReference type="InterPro" id="IPR036915">
    <property type="entry name" value="Cyclin-like_sf"/>
</dbReference>
<organism evidence="7 8">
    <name type="scientific">Ramazzottius varieornatus</name>
    <name type="common">Water bear</name>
    <name type="synonym">Tardigrade</name>
    <dbReference type="NCBI Taxonomy" id="947166"/>
    <lineage>
        <taxon>Eukaryota</taxon>
        <taxon>Metazoa</taxon>
        <taxon>Ecdysozoa</taxon>
        <taxon>Tardigrada</taxon>
        <taxon>Eutardigrada</taxon>
        <taxon>Parachela</taxon>
        <taxon>Hypsibioidea</taxon>
        <taxon>Ramazzottiidae</taxon>
        <taxon>Ramazzottius</taxon>
    </lineage>
</organism>
<dbReference type="FunFam" id="1.10.472.10:FF:000001">
    <property type="entry name" value="G2/mitotic-specific cyclin"/>
    <property type="match status" value="1"/>
</dbReference>
<feature type="region of interest" description="Disordered" evidence="5">
    <location>
        <begin position="22"/>
        <end position="45"/>
    </location>
</feature>
<gene>
    <name evidence="7" type="primary">RvY_09566-1</name>
    <name evidence="7" type="synonym">RvY_09566.1</name>
    <name evidence="7" type="ORF">RvY_09566</name>
</gene>
<dbReference type="SMART" id="SM00385">
    <property type="entry name" value="CYCLIN"/>
    <property type="match status" value="1"/>
</dbReference>
<evidence type="ECO:0000313" key="8">
    <source>
        <dbReference type="Proteomes" id="UP000186922"/>
    </source>
</evidence>
<dbReference type="PANTHER" id="PTHR10177">
    <property type="entry name" value="CYCLINS"/>
    <property type="match status" value="1"/>
</dbReference>
<dbReference type="GO" id="GO:0000278">
    <property type="term" value="P:mitotic cell cycle"/>
    <property type="evidence" value="ECO:0007669"/>
    <property type="project" value="UniProtKB-ARBA"/>
</dbReference>
<dbReference type="PROSITE" id="PS00292">
    <property type="entry name" value="CYCLINS"/>
    <property type="match status" value="1"/>
</dbReference>
<comment type="caution">
    <text evidence="7">The sequence shown here is derived from an EMBL/GenBank/DDBJ whole genome shotgun (WGS) entry which is preliminary data.</text>
</comment>
<dbReference type="EMBL" id="BDGG01000004">
    <property type="protein sequence ID" value="GAU98414.1"/>
    <property type="molecule type" value="Genomic_DNA"/>
</dbReference>